<feature type="region of interest" description="Disordered" evidence="1">
    <location>
        <begin position="1"/>
        <end position="35"/>
    </location>
</feature>
<evidence type="ECO:0000313" key="3">
    <source>
        <dbReference type="EMBL" id="GAI43159.1"/>
    </source>
</evidence>
<proteinExistence type="predicted"/>
<dbReference type="AlphaFoldDB" id="X1MQQ7"/>
<sequence length="146" mass="15967">MRETSQGTDRRRPRKSAPLPSSRGRIPVGILNDTTGDPDPYPVEFVRVNYLDTACNGFCGPELIEDSKADIRTEKFGEIDTYGLEMFARKKGGKPLIAIRATAFAPVSTTDSGSAYPEAVGRALGGIRIKIKTNANLCLPHIQLRF</sequence>
<accession>X1MQQ7</accession>
<name>X1MQQ7_9ZZZZ</name>
<evidence type="ECO:0000256" key="1">
    <source>
        <dbReference type="SAM" id="MobiDB-lite"/>
    </source>
</evidence>
<gene>
    <name evidence="2" type="ORF">S06H3_45477</name>
    <name evidence="3" type="ORF">S06H3_46718</name>
</gene>
<protein>
    <submittedName>
        <fullName evidence="2">Uncharacterized protein</fullName>
    </submittedName>
</protein>
<dbReference type="EMBL" id="BARV01029280">
    <property type="protein sequence ID" value="GAI43159.1"/>
    <property type="molecule type" value="Genomic_DNA"/>
</dbReference>
<reference evidence="2" key="1">
    <citation type="journal article" date="2014" name="Front. Microbiol.">
        <title>High frequency of phylogenetically diverse reductive dehalogenase-homologous genes in deep subseafloor sedimentary metagenomes.</title>
        <authorList>
            <person name="Kawai M."/>
            <person name="Futagami T."/>
            <person name="Toyoda A."/>
            <person name="Takaki Y."/>
            <person name="Nishi S."/>
            <person name="Hori S."/>
            <person name="Arai W."/>
            <person name="Tsubouchi T."/>
            <person name="Morono Y."/>
            <person name="Uchiyama I."/>
            <person name="Ito T."/>
            <person name="Fujiyama A."/>
            <person name="Inagaki F."/>
            <person name="Takami H."/>
        </authorList>
    </citation>
    <scope>NUCLEOTIDE SEQUENCE</scope>
    <source>
        <strain evidence="2">Expedition CK06-06</strain>
    </source>
</reference>
<comment type="caution">
    <text evidence="2">The sequence shown here is derived from an EMBL/GenBank/DDBJ whole genome shotgun (WGS) entry which is preliminary data.</text>
</comment>
<dbReference type="EMBL" id="BARV01028400">
    <property type="protein sequence ID" value="GAI33653.1"/>
    <property type="molecule type" value="Genomic_DNA"/>
</dbReference>
<organism evidence="2">
    <name type="scientific">marine sediment metagenome</name>
    <dbReference type="NCBI Taxonomy" id="412755"/>
    <lineage>
        <taxon>unclassified sequences</taxon>
        <taxon>metagenomes</taxon>
        <taxon>ecological metagenomes</taxon>
    </lineage>
</organism>
<evidence type="ECO:0000313" key="2">
    <source>
        <dbReference type="EMBL" id="GAI33653.1"/>
    </source>
</evidence>